<dbReference type="EMBL" id="LFTY01000002">
    <property type="protein sequence ID" value="KMW59496.1"/>
    <property type="molecule type" value="Genomic_DNA"/>
</dbReference>
<dbReference type="PATRIC" id="fig|1675527.3.peg.4685"/>
<protein>
    <submittedName>
        <fullName evidence="1">Uncharacterized protein</fullName>
    </submittedName>
</protein>
<evidence type="ECO:0000313" key="1">
    <source>
        <dbReference type="EMBL" id="KMW59496.1"/>
    </source>
</evidence>
<accession>A0A0J9EA25</accession>
<name>A0A0J9EA25_9RHOB</name>
<dbReference type="Proteomes" id="UP000037178">
    <property type="component" value="Unassembled WGS sequence"/>
</dbReference>
<proteinExistence type="predicted"/>
<dbReference type="RefSeq" id="WP_049644967.1">
    <property type="nucleotide sequence ID" value="NZ_LFTY01000002.1"/>
</dbReference>
<sequence>MPVARLPYTVPSCLLGVGKIAPLNRAPETVARGHASNVYRARQPFSPRITLELLNGKLPQDLPDPLPGYRRVEDAV</sequence>
<gene>
    <name evidence="1" type="ORF">AIOL_004478</name>
</gene>
<reference evidence="1 2" key="1">
    <citation type="submission" date="2015-06" db="EMBL/GenBank/DDBJ databases">
        <title>Draft genome sequence of an Alphaproteobacteria species associated to the Mediterranean sponge Oscarella lobularis.</title>
        <authorList>
            <person name="Jourda C."/>
            <person name="Santini S."/>
            <person name="Claverie J.-M."/>
        </authorList>
    </citation>
    <scope>NUCLEOTIDE SEQUENCE [LARGE SCALE GENOMIC DNA]</scope>
    <source>
        <strain evidence="1">IGS</strain>
    </source>
</reference>
<organism evidence="1 2">
    <name type="scientific">Candidatus Rhodobacter oscarellae</name>
    <dbReference type="NCBI Taxonomy" id="1675527"/>
    <lineage>
        <taxon>Bacteria</taxon>
        <taxon>Pseudomonadati</taxon>
        <taxon>Pseudomonadota</taxon>
        <taxon>Alphaproteobacteria</taxon>
        <taxon>Rhodobacterales</taxon>
        <taxon>Rhodobacter group</taxon>
        <taxon>Rhodobacter</taxon>
    </lineage>
</organism>
<keyword evidence="2" id="KW-1185">Reference proteome</keyword>
<dbReference type="AlphaFoldDB" id="A0A0J9EA25"/>
<evidence type="ECO:0000313" key="2">
    <source>
        <dbReference type="Proteomes" id="UP000037178"/>
    </source>
</evidence>
<comment type="caution">
    <text evidence="1">The sequence shown here is derived from an EMBL/GenBank/DDBJ whole genome shotgun (WGS) entry which is preliminary data.</text>
</comment>